<name>A0A8B6CPK3_MYTGA</name>
<evidence type="ECO:0000259" key="1">
    <source>
        <dbReference type="Pfam" id="PF18738"/>
    </source>
</evidence>
<dbReference type="AlphaFoldDB" id="A0A8B6CPK3"/>
<dbReference type="SUPFAM" id="SSF50969">
    <property type="entry name" value="YVTN repeat-like/Quinoprotein amine dehydrogenase"/>
    <property type="match status" value="1"/>
</dbReference>
<keyword evidence="3" id="KW-1185">Reference proteome</keyword>
<dbReference type="EMBL" id="UYJE01002140">
    <property type="protein sequence ID" value="VDI08112.1"/>
    <property type="molecule type" value="Genomic_DNA"/>
</dbReference>
<dbReference type="InterPro" id="IPR015943">
    <property type="entry name" value="WD40/YVTN_repeat-like_dom_sf"/>
</dbReference>
<comment type="caution">
    <text evidence="2">The sequence shown here is derived from an EMBL/GenBank/DDBJ whole genome shotgun (WGS) entry which is preliminary data.</text>
</comment>
<sequence length="548" mass="62960">MDIEDRRRYFVVGSVILEIVQPLFRARLEKDYSNKGLRSFQAFLCTLPVLHILFHLRHRNAYCCKDNMNCRNNSKLPLIYCQWDMLYTENPGQPGHNCHCKFIANPVQLNDLDITLASLILLNCCHLGTSEENAIRKLRRYKNDYLSHNTEGKINETEYKSLWTDLTNFVLHLDPNKQDDLIRIEKRPLDEGLCNRYSLDLLNIHKKLNEMGIQIQEISSGMQMMGPQIQGISSRVQVMGPHIQGITSDIQELLSYQRNAATCQYCKKTLIEQGMNERKINSYKLGQDIFYQHGEIDLKFLLNENYIGTIKDVVIMDDGRLVMCLYYESRLLICNTDGSEEAAIPVKGMPYSITAVNNSTVAVTVYQTSINQRIDIYDIYNKHKLKSIPVPGLVCYYGITMIKNKIVVGGRDMGLLIVDYLTGEILQNTGTHCGPWGIHSSSDKIVFSDYMRNKNNLHWYSFTDDFIHTLTLPSIPLSMTTLRDGSLYALCKDGSVQHVSSNRKQFKTLKTNQSQGFIDFGTIRYNSKQKKMVTLNSKDRIVKILHEV</sequence>
<organism evidence="2 3">
    <name type="scientific">Mytilus galloprovincialis</name>
    <name type="common">Mediterranean mussel</name>
    <dbReference type="NCBI Taxonomy" id="29158"/>
    <lineage>
        <taxon>Eukaryota</taxon>
        <taxon>Metazoa</taxon>
        <taxon>Spiralia</taxon>
        <taxon>Lophotrochozoa</taxon>
        <taxon>Mollusca</taxon>
        <taxon>Bivalvia</taxon>
        <taxon>Autobranchia</taxon>
        <taxon>Pteriomorphia</taxon>
        <taxon>Mytilida</taxon>
        <taxon>Mytiloidea</taxon>
        <taxon>Mytilidae</taxon>
        <taxon>Mytilinae</taxon>
        <taxon>Mytilus</taxon>
    </lineage>
</organism>
<dbReference type="InterPro" id="IPR041249">
    <property type="entry name" value="HEPN_DZIP3"/>
</dbReference>
<proteinExistence type="predicted"/>
<reference evidence="2" key="1">
    <citation type="submission" date="2018-11" db="EMBL/GenBank/DDBJ databases">
        <authorList>
            <person name="Alioto T."/>
            <person name="Alioto T."/>
        </authorList>
    </citation>
    <scope>NUCLEOTIDE SEQUENCE</scope>
</reference>
<evidence type="ECO:0000313" key="3">
    <source>
        <dbReference type="Proteomes" id="UP000596742"/>
    </source>
</evidence>
<dbReference type="OrthoDB" id="10279259at2759"/>
<protein>
    <recommendedName>
        <fullName evidence="1">DZIP3-like HEPN domain-containing protein</fullName>
    </recommendedName>
</protein>
<dbReference type="Proteomes" id="UP000596742">
    <property type="component" value="Unassembled WGS sequence"/>
</dbReference>
<dbReference type="InterPro" id="IPR011044">
    <property type="entry name" value="Quino_amine_DH_bsu"/>
</dbReference>
<dbReference type="Gene3D" id="2.130.10.10">
    <property type="entry name" value="YVTN repeat-like/Quinoprotein amine dehydrogenase"/>
    <property type="match status" value="1"/>
</dbReference>
<accession>A0A8B6CPK3</accession>
<gene>
    <name evidence="2" type="ORF">MGAL_10B008997</name>
</gene>
<dbReference type="EMBL" id="UYJE01002140">
    <property type="protein sequence ID" value="VDI08114.1"/>
    <property type="molecule type" value="Genomic_DNA"/>
</dbReference>
<dbReference type="Pfam" id="PF18738">
    <property type="entry name" value="HEPN_DZIP3"/>
    <property type="match status" value="1"/>
</dbReference>
<evidence type="ECO:0000313" key="2">
    <source>
        <dbReference type="EMBL" id="VDI08114.1"/>
    </source>
</evidence>
<feature type="domain" description="DZIP3-like HEPN" evidence="1">
    <location>
        <begin position="82"/>
        <end position="195"/>
    </location>
</feature>